<dbReference type="RefSeq" id="WP_141463636.1">
    <property type="nucleotide sequence ID" value="NZ_RBZW01000014.1"/>
</dbReference>
<dbReference type="PANTHER" id="PTHR13812:SF19">
    <property type="entry name" value="KETIMINE REDUCTASE MU-CRYSTALLIN"/>
    <property type="match status" value="1"/>
</dbReference>
<dbReference type="InterPro" id="IPR036291">
    <property type="entry name" value="NAD(P)-bd_dom_sf"/>
</dbReference>
<name>A0A4S3TRC5_9EURY</name>
<dbReference type="PANTHER" id="PTHR13812">
    <property type="entry name" value="KETIMINE REDUCTASE MU-CRYSTALLIN"/>
    <property type="match status" value="1"/>
</dbReference>
<evidence type="ECO:0000313" key="2">
    <source>
        <dbReference type="Proteomes" id="UP000318864"/>
    </source>
</evidence>
<comment type="caution">
    <text evidence="1">The sequence shown here is derived from an EMBL/GenBank/DDBJ whole genome shotgun (WGS) entry which is preliminary data.</text>
</comment>
<dbReference type="SUPFAM" id="SSF51735">
    <property type="entry name" value="NAD(P)-binding Rossmann-fold domains"/>
    <property type="match status" value="1"/>
</dbReference>
<dbReference type="OrthoDB" id="214116at2157"/>
<dbReference type="InterPro" id="IPR023401">
    <property type="entry name" value="ODC_N"/>
</dbReference>
<dbReference type="AlphaFoldDB" id="A0A4S3TRC5"/>
<gene>
    <name evidence="1" type="ORF">D8Y22_05105</name>
</gene>
<dbReference type="Gene3D" id="3.30.1780.10">
    <property type="entry name" value="ornithine cyclodeaminase, domain 1"/>
    <property type="match status" value="1"/>
</dbReference>
<sequence length="338" mass="35551">MVRALAADDVASVLDLEALLPVIADAFERQFDGAVERPARPHYPIGIGLDPDAPTEPTGTGLCMPAYIHGSEYAVTKLVAVCPDNRERDRPTVSAQLSVVDAETGRPAGYLEGNRITNARTGCIGGLAAHDLATEGPLEVGVIGAGVQARWQVRAIAAAVGSALESVRVYSPSDSRRECASVLERELDASVSPVSSPETAVSDAEIVVTATTSEEPVFPGEKLAEGTLVIAIGAYTPEMQELDATTIDRADRIFGDVPAEAIETGDLREHRDRTVRPFGAVVAEDTDRRSADATAGRQSTDEIVVLESVGSAVLDAATATFVFDRAVDRELGTTVALD</sequence>
<accession>A0A4S3TRC5</accession>
<dbReference type="EMBL" id="RBZW01000014">
    <property type="protein sequence ID" value="THE65903.1"/>
    <property type="molecule type" value="Genomic_DNA"/>
</dbReference>
<reference evidence="1 2" key="1">
    <citation type="submission" date="2018-10" db="EMBL/GenBank/DDBJ databases">
        <title>Natronolimnobius sp. XQ-INN 246 isolated from Inner Mongolia Autonomous Region of China.</title>
        <authorList>
            <person name="Xue Q."/>
        </authorList>
    </citation>
    <scope>NUCLEOTIDE SEQUENCE [LARGE SCALE GENOMIC DNA]</scope>
    <source>
        <strain evidence="1 2">XQ-INN 246</strain>
    </source>
</reference>
<dbReference type="InterPro" id="IPR003462">
    <property type="entry name" value="ODC_Mu_crystall"/>
</dbReference>
<keyword evidence="2" id="KW-1185">Reference proteome</keyword>
<protein>
    <submittedName>
        <fullName evidence="1">Ornithine cyclodeaminase family protein</fullName>
    </submittedName>
</protein>
<dbReference type="Gene3D" id="3.40.50.720">
    <property type="entry name" value="NAD(P)-binding Rossmann-like Domain"/>
    <property type="match status" value="1"/>
</dbReference>
<dbReference type="Pfam" id="PF02423">
    <property type="entry name" value="OCD_Mu_crystall"/>
    <property type="match status" value="1"/>
</dbReference>
<organism evidence="1 2">
    <name type="scientific">Salinadaptatus halalkaliphilus</name>
    <dbReference type="NCBI Taxonomy" id="2419781"/>
    <lineage>
        <taxon>Archaea</taxon>
        <taxon>Methanobacteriati</taxon>
        <taxon>Methanobacteriota</taxon>
        <taxon>Stenosarchaea group</taxon>
        <taxon>Halobacteria</taxon>
        <taxon>Halobacteriales</taxon>
        <taxon>Natrialbaceae</taxon>
        <taxon>Salinadaptatus</taxon>
    </lineage>
</organism>
<dbReference type="PIRSF" id="PIRSF001439">
    <property type="entry name" value="CryM"/>
    <property type="match status" value="1"/>
</dbReference>
<evidence type="ECO:0000313" key="1">
    <source>
        <dbReference type="EMBL" id="THE65903.1"/>
    </source>
</evidence>
<dbReference type="GO" id="GO:0005737">
    <property type="term" value="C:cytoplasm"/>
    <property type="evidence" value="ECO:0007669"/>
    <property type="project" value="TreeGrafter"/>
</dbReference>
<proteinExistence type="predicted"/>
<dbReference type="Proteomes" id="UP000318864">
    <property type="component" value="Unassembled WGS sequence"/>
</dbReference>